<dbReference type="InterPro" id="IPR036047">
    <property type="entry name" value="F-box-like_dom_sf"/>
</dbReference>
<dbReference type="OrthoDB" id="61560at2759"/>
<evidence type="ECO:0000313" key="4">
    <source>
        <dbReference type="RefSeq" id="XP_055882985.1"/>
    </source>
</evidence>
<dbReference type="PROSITE" id="PS50181">
    <property type="entry name" value="FBOX"/>
    <property type="match status" value="1"/>
</dbReference>
<dbReference type="CDD" id="cd22977">
    <property type="entry name" value="DD_FBXL13"/>
    <property type="match status" value="1"/>
</dbReference>
<organism evidence="3 4">
    <name type="scientific">Biomphalaria glabrata</name>
    <name type="common">Bloodfluke planorb</name>
    <name type="synonym">Freshwater snail</name>
    <dbReference type="NCBI Taxonomy" id="6526"/>
    <lineage>
        <taxon>Eukaryota</taxon>
        <taxon>Metazoa</taxon>
        <taxon>Spiralia</taxon>
        <taxon>Lophotrochozoa</taxon>
        <taxon>Mollusca</taxon>
        <taxon>Gastropoda</taxon>
        <taxon>Heterobranchia</taxon>
        <taxon>Euthyneura</taxon>
        <taxon>Panpulmonata</taxon>
        <taxon>Hygrophila</taxon>
        <taxon>Lymnaeoidea</taxon>
        <taxon>Planorbidae</taxon>
        <taxon>Biomphalaria</taxon>
    </lineage>
</organism>
<dbReference type="Gene3D" id="3.80.10.10">
    <property type="entry name" value="Ribonuclease Inhibitor"/>
    <property type="match status" value="3"/>
</dbReference>
<protein>
    <submittedName>
        <fullName evidence="4">Dynein regulatory complex subunit 6-like isoform X1</fullName>
    </submittedName>
</protein>
<reference evidence="4" key="1">
    <citation type="submission" date="2025-08" db="UniProtKB">
        <authorList>
            <consortium name="RefSeq"/>
        </authorList>
    </citation>
    <scope>IDENTIFICATION</scope>
</reference>
<dbReference type="InterPro" id="IPR032675">
    <property type="entry name" value="LRR_dom_sf"/>
</dbReference>
<gene>
    <name evidence="4" type="primary">LOC106066211</name>
</gene>
<keyword evidence="3" id="KW-1185">Reference proteome</keyword>
<proteinExistence type="predicted"/>
<feature type="domain" description="F-box" evidence="2">
    <location>
        <begin position="264"/>
        <end position="310"/>
    </location>
</feature>
<dbReference type="GO" id="GO:0031146">
    <property type="term" value="P:SCF-dependent proteasomal ubiquitin-dependent protein catabolic process"/>
    <property type="evidence" value="ECO:0007669"/>
    <property type="project" value="TreeGrafter"/>
</dbReference>
<dbReference type="RefSeq" id="XP_055882985.1">
    <property type="nucleotide sequence ID" value="XM_056027010.1"/>
</dbReference>
<dbReference type="AlphaFoldDB" id="A0A9W3A6Z3"/>
<dbReference type="PANTHER" id="PTHR13318">
    <property type="entry name" value="PARTNER OF PAIRED, ISOFORM B-RELATED"/>
    <property type="match status" value="1"/>
</dbReference>
<dbReference type="Pfam" id="PF13516">
    <property type="entry name" value="LRR_6"/>
    <property type="match status" value="1"/>
</dbReference>
<dbReference type="Pfam" id="PF12937">
    <property type="entry name" value="F-box-like"/>
    <property type="match status" value="1"/>
</dbReference>
<dbReference type="CDD" id="cd22124">
    <property type="entry name" value="F-box_FBXL13"/>
    <property type="match status" value="1"/>
</dbReference>
<keyword evidence="1" id="KW-0833">Ubl conjugation pathway</keyword>
<dbReference type="OMA" id="ARCHYLH"/>
<evidence type="ECO:0000256" key="1">
    <source>
        <dbReference type="ARBA" id="ARBA00022786"/>
    </source>
</evidence>
<dbReference type="InterPro" id="IPR006553">
    <property type="entry name" value="Leu-rich_rpt_Cys-con_subtyp"/>
</dbReference>
<accession>A0A9W3A6Z3</accession>
<sequence length="813" mass="93103">MAASLRGVSPELREYLRINRLPDIYEALLSGLSIMCPEDCLTFILEKLMYLKEKGLDCLHWDMFIDEDMKPHHRIVTESNLDMIFNFEDWLMPTPEMYTAAYSHYNNKLKEMCFCAMMQYHLHKKEKQLALQEKISQASQHHAHQILLVHLKIWKDWVKYRKGRQAMTFNKIQHVYNVSIGRVMFQAWYKHTLEARKQREYFENLFLEVFYGKKVQYSTYNGTLMKDSSLIDADNLEGQVDSRLERGENVDDDDAFGEGTGEARDSVSTLPWKIAVQIFSYLDVADIVNCACVCRFWKVLTQANLLWSRIDFYKVKKRVTDKIVTRLLYKARPYLIHLNLRMCHRLSRPSFVSVSECRNLQDLNLSECTGLDDETFKIVTKGCKILLYLNIAYTNLTDASLRVINKNCHNLQYLSLAFCNKFTDRGLLYLSIGHCHDKLQHLDISGCLQVTPQGFQYLADGCPNLQSLILNEFPTLLDECVMIVTEKCLKINTISLLGCPLLTDESLKRLAHNKSLQVLKIDGNNRISDSSMKVIGRLCPDLRHVYLADCQRLTDTTLKSLSSCKNLVVLNMADCVRISDTGIRHFTEGAAAGKLRELNLTNCVRLGDMAMVNLHKKCHNLTYLNINFCEHVSEAGIELLGQIHSLVALDVSGCNCTDQSLSALGHNARLRELIVSDNDSITDLGLQKFAQQAKYIESLDVSHCLHLTDSAIKNLAFNCRLLTSLNLSGCKHLTDLSLQYLSGVCHYIVQLDISGCIHVSDKALKYLKKGCKKMRHLNLLYCKKITKQAALKAQRYISVVQHSNEDVPLYFNY</sequence>
<dbReference type="InterPro" id="IPR057207">
    <property type="entry name" value="FBXL15_LRR"/>
</dbReference>
<dbReference type="InterPro" id="IPR001611">
    <property type="entry name" value="Leu-rich_rpt"/>
</dbReference>
<dbReference type="InterPro" id="IPR001810">
    <property type="entry name" value="F-box_dom"/>
</dbReference>
<dbReference type="GO" id="GO:0019005">
    <property type="term" value="C:SCF ubiquitin ligase complex"/>
    <property type="evidence" value="ECO:0007669"/>
    <property type="project" value="TreeGrafter"/>
</dbReference>
<dbReference type="PANTHER" id="PTHR13318:SF233">
    <property type="entry name" value="BACK DOMAIN-CONTAINING PROTEIN"/>
    <property type="match status" value="1"/>
</dbReference>
<dbReference type="SUPFAM" id="SSF81383">
    <property type="entry name" value="F-box domain"/>
    <property type="match status" value="1"/>
</dbReference>
<evidence type="ECO:0000259" key="2">
    <source>
        <dbReference type="PROSITE" id="PS50181"/>
    </source>
</evidence>
<dbReference type="SUPFAM" id="SSF52047">
    <property type="entry name" value="RNI-like"/>
    <property type="match status" value="2"/>
</dbReference>
<dbReference type="GeneID" id="106066211"/>
<evidence type="ECO:0000313" key="3">
    <source>
        <dbReference type="Proteomes" id="UP001165740"/>
    </source>
</evidence>
<dbReference type="Pfam" id="PF25372">
    <property type="entry name" value="DUF7885"/>
    <property type="match status" value="2"/>
</dbReference>
<dbReference type="SMART" id="SM00256">
    <property type="entry name" value="FBOX"/>
    <property type="match status" value="1"/>
</dbReference>
<dbReference type="SMART" id="SM00367">
    <property type="entry name" value="LRR_CC"/>
    <property type="match status" value="16"/>
</dbReference>
<dbReference type="Proteomes" id="UP001165740">
    <property type="component" value="Chromosome 4"/>
</dbReference>
<name>A0A9W3A6Z3_BIOGL</name>